<protein>
    <recommendedName>
        <fullName evidence="1">Immunity protein SdpI</fullName>
    </recommendedName>
</protein>
<gene>
    <name evidence="5" type="ORF">E2K98_13680</name>
    <name evidence="4" type="ORF">RCG21_20345</name>
</gene>
<accession>A0A4R5VQD9</accession>
<keyword evidence="2" id="KW-1133">Transmembrane helix</keyword>
<evidence type="ECO:0000256" key="1">
    <source>
        <dbReference type="PIRNR" id="PIRNR038959"/>
    </source>
</evidence>
<comment type="function">
    <text evidence="1">Immunity protein that provides protection for the cell against the toxic effects of SDP, its own SdpC-derived killing factor, and that functions as a receptor/signal transduction protein as well. Once SDP accumulates in the extracellular milieu, SdpI binds to SDP, causing sequestration of SdpR at the bacterial membrane.</text>
</comment>
<keyword evidence="2" id="KW-0812">Transmembrane</keyword>
<dbReference type="PANTHER" id="PTHR37810:SF5">
    <property type="entry name" value="IMMUNITY PROTEIN SDPI"/>
    <property type="match status" value="1"/>
</dbReference>
<organism evidence="5 6">
    <name type="scientific">Bacillus salipaludis</name>
    <dbReference type="NCBI Taxonomy" id="2547811"/>
    <lineage>
        <taxon>Bacteria</taxon>
        <taxon>Bacillati</taxon>
        <taxon>Bacillota</taxon>
        <taxon>Bacilli</taxon>
        <taxon>Bacillales</taxon>
        <taxon>Bacillaceae</taxon>
        <taxon>Bacillus</taxon>
    </lineage>
</organism>
<dbReference type="GO" id="GO:0016020">
    <property type="term" value="C:membrane"/>
    <property type="evidence" value="ECO:0007669"/>
    <property type="project" value="UniProtKB-SubCell"/>
</dbReference>
<dbReference type="Proteomes" id="UP001178888">
    <property type="component" value="Unassembled WGS sequence"/>
</dbReference>
<name>A0A4R5VQD9_9BACI</name>
<feature type="domain" description="DUF1648" evidence="3">
    <location>
        <begin position="13"/>
        <end position="54"/>
    </location>
</feature>
<feature type="transmembrane region" description="Helical" evidence="2">
    <location>
        <begin position="7"/>
        <end position="25"/>
    </location>
</feature>
<feature type="transmembrane region" description="Helical" evidence="2">
    <location>
        <begin position="162"/>
        <end position="181"/>
    </location>
</feature>
<evidence type="ECO:0000313" key="6">
    <source>
        <dbReference type="Proteomes" id="UP000295132"/>
    </source>
</evidence>
<dbReference type="RefSeq" id="WP_133334951.1">
    <property type="nucleotide sequence ID" value="NZ_JAVGVR010000001.1"/>
</dbReference>
<dbReference type="Pfam" id="PF07853">
    <property type="entry name" value="DUF1648"/>
    <property type="match status" value="1"/>
</dbReference>
<dbReference type="InterPro" id="IPR025962">
    <property type="entry name" value="SdpI/YhfL"/>
</dbReference>
<dbReference type="PIRSF" id="PIRSF038959">
    <property type="entry name" value="SdpI"/>
    <property type="match status" value="1"/>
</dbReference>
<evidence type="ECO:0000256" key="2">
    <source>
        <dbReference type="SAM" id="Phobius"/>
    </source>
</evidence>
<keyword evidence="7" id="KW-1185">Reference proteome</keyword>
<evidence type="ECO:0000313" key="5">
    <source>
        <dbReference type="EMBL" id="TDK60773.1"/>
    </source>
</evidence>
<dbReference type="PANTHER" id="PTHR37810">
    <property type="entry name" value="IMMUNITY PROTEIN SDPI"/>
    <property type="match status" value="1"/>
</dbReference>
<dbReference type="EMBL" id="JAVGVR010000001">
    <property type="protein sequence ID" value="MDQ6598683.1"/>
    <property type="molecule type" value="Genomic_DNA"/>
</dbReference>
<feature type="transmembrane region" description="Helical" evidence="2">
    <location>
        <begin position="90"/>
        <end position="111"/>
    </location>
</feature>
<evidence type="ECO:0000313" key="4">
    <source>
        <dbReference type="EMBL" id="MDQ6598683.1"/>
    </source>
</evidence>
<dbReference type="Pfam" id="PF13630">
    <property type="entry name" value="SdpI"/>
    <property type="match status" value="1"/>
</dbReference>
<feature type="transmembrane region" description="Helical" evidence="2">
    <location>
        <begin position="187"/>
        <end position="207"/>
    </location>
</feature>
<dbReference type="InterPro" id="IPR026272">
    <property type="entry name" value="SdpI"/>
</dbReference>
<sequence length="211" mass="23907">MRKNKIYFITMGIAIITLLLNLLAYPNLPDKVPVHWGINGDVNRYGPKLELVSLGVLPIVLFFFLNYLPVIDPKKQSYKLHKNAYSIMNLVIILFLSCMNLIAIASALGIYVPFQKVVPILFGILFIVIGNYMAQIRHNYFIGFRSPWTLASEYVWKKTHRFGGYVLVVIGLISLIAGMFGSIGMQLFFTALVIGIAGIYLYSYLIFKKKS</sequence>
<comment type="caution">
    <text evidence="5">The sequence shown here is derived from an EMBL/GenBank/DDBJ whole genome shotgun (WGS) entry which is preliminary data.</text>
</comment>
<keyword evidence="1 2" id="KW-0472">Membrane</keyword>
<proteinExistence type="predicted"/>
<comment type="subcellular location">
    <subcellularLocation>
        <location evidence="1">Membrane</location>
    </subcellularLocation>
</comment>
<dbReference type="Proteomes" id="UP000295132">
    <property type="component" value="Unassembled WGS sequence"/>
</dbReference>
<evidence type="ECO:0000259" key="3">
    <source>
        <dbReference type="Pfam" id="PF07853"/>
    </source>
</evidence>
<dbReference type="InterPro" id="IPR012867">
    <property type="entry name" value="DUF1648"/>
</dbReference>
<dbReference type="AlphaFoldDB" id="A0A4R5VQD9"/>
<evidence type="ECO:0000313" key="7">
    <source>
        <dbReference type="Proteomes" id="UP001178888"/>
    </source>
</evidence>
<reference evidence="4" key="2">
    <citation type="submission" date="2023-08" db="EMBL/GenBank/DDBJ databases">
        <title>Nitrogen cycling bacteria in agricultural field soils.</title>
        <authorList>
            <person name="Jang J."/>
        </authorList>
    </citation>
    <scope>NUCLEOTIDE SEQUENCE</scope>
    <source>
        <strain evidence="4">PS3-36</strain>
    </source>
</reference>
<reference evidence="5 6" key="1">
    <citation type="submission" date="2019-03" db="EMBL/GenBank/DDBJ databases">
        <title>Bacillus niacini sp. nov. a Nicotinate-Metabolizing Mesophile Isolated from Soil.</title>
        <authorList>
            <person name="Zhang G."/>
        </authorList>
    </citation>
    <scope>NUCLEOTIDE SEQUENCE [LARGE SCALE GENOMIC DNA]</scope>
    <source>
        <strain evidence="5 6">WN066</strain>
    </source>
</reference>
<dbReference type="EMBL" id="SMYO01000006">
    <property type="protein sequence ID" value="TDK60773.1"/>
    <property type="molecule type" value="Genomic_DNA"/>
</dbReference>
<feature type="transmembrane region" description="Helical" evidence="2">
    <location>
        <begin position="117"/>
        <end position="134"/>
    </location>
</feature>
<feature type="transmembrane region" description="Helical" evidence="2">
    <location>
        <begin position="51"/>
        <end position="69"/>
    </location>
</feature>
<dbReference type="GO" id="GO:0009636">
    <property type="term" value="P:response to toxic substance"/>
    <property type="evidence" value="ECO:0007669"/>
    <property type="project" value="TreeGrafter"/>
</dbReference>